<dbReference type="HOGENOM" id="CLU_3017257_0_0_1"/>
<sequence length="56" mass="6530">MISFRYRSFVFGVGPNDLLFIVDLLHRVQMIMHSNVKFPKSMNIVLTMIAFAIQKN</sequence>
<accession>G7ZYI4</accession>
<name>G7ZYI4_MEDTR</name>
<reference evidence="1 3" key="1">
    <citation type="journal article" date="2011" name="Nature">
        <title>The Medicago genome provides insight into the evolution of rhizobial symbioses.</title>
        <authorList>
            <person name="Young N.D."/>
            <person name="Debelle F."/>
            <person name="Oldroyd G.E."/>
            <person name="Geurts R."/>
            <person name="Cannon S.B."/>
            <person name="Udvardi M.K."/>
            <person name="Benedito V.A."/>
            <person name="Mayer K.F."/>
            <person name="Gouzy J."/>
            <person name="Schoof H."/>
            <person name="Van de Peer Y."/>
            <person name="Proost S."/>
            <person name="Cook D.R."/>
            <person name="Meyers B.C."/>
            <person name="Spannagl M."/>
            <person name="Cheung F."/>
            <person name="De Mita S."/>
            <person name="Krishnakumar V."/>
            <person name="Gundlach H."/>
            <person name="Zhou S."/>
            <person name="Mudge J."/>
            <person name="Bharti A.K."/>
            <person name="Murray J.D."/>
            <person name="Naoumkina M.A."/>
            <person name="Rosen B."/>
            <person name="Silverstein K.A."/>
            <person name="Tang H."/>
            <person name="Rombauts S."/>
            <person name="Zhao P.X."/>
            <person name="Zhou P."/>
            <person name="Barbe V."/>
            <person name="Bardou P."/>
            <person name="Bechner M."/>
            <person name="Bellec A."/>
            <person name="Berger A."/>
            <person name="Berges H."/>
            <person name="Bidwell S."/>
            <person name="Bisseling T."/>
            <person name="Choisne N."/>
            <person name="Couloux A."/>
            <person name="Denny R."/>
            <person name="Deshpande S."/>
            <person name="Dai X."/>
            <person name="Doyle J.J."/>
            <person name="Dudez A.M."/>
            <person name="Farmer A.D."/>
            <person name="Fouteau S."/>
            <person name="Franken C."/>
            <person name="Gibelin C."/>
            <person name="Gish J."/>
            <person name="Goldstein S."/>
            <person name="Gonzalez A.J."/>
            <person name="Green P.J."/>
            <person name="Hallab A."/>
            <person name="Hartog M."/>
            <person name="Hua A."/>
            <person name="Humphray S.J."/>
            <person name="Jeong D.H."/>
            <person name="Jing Y."/>
            <person name="Jocker A."/>
            <person name="Kenton S.M."/>
            <person name="Kim D.J."/>
            <person name="Klee K."/>
            <person name="Lai H."/>
            <person name="Lang C."/>
            <person name="Lin S."/>
            <person name="Macmil S.L."/>
            <person name="Magdelenat G."/>
            <person name="Matthews L."/>
            <person name="McCorrison J."/>
            <person name="Monaghan E.L."/>
            <person name="Mun J.H."/>
            <person name="Najar F.Z."/>
            <person name="Nicholson C."/>
            <person name="Noirot C."/>
            <person name="O'Bleness M."/>
            <person name="Paule C.R."/>
            <person name="Poulain J."/>
            <person name="Prion F."/>
            <person name="Qin B."/>
            <person name="Qu C."/>
            <person name="Retzel E.F."/>
            <person name="Riddle C."/>
            <person name="Sallet E."/>
            <person name="Samain S."/>
            <person name="Samson N."/>
            <person name="Sanders I."/>
            <person name="Saurat O."/>
            <person name="Scarpelli C."/>
            <person name="Schiex T."/>
            <person name="Segurens B."/>
            <person name="Severin A.J."/>
            <person name="Sherrier D.J."/>
            <person name="Shi R."/>
            <person name="Sims S."/>
            <person name="Singer S.R."/>
            <person name="Sinharoy S."/>
            <person name="Sterck L."/>
            <person name="Viollet A."/>
            <person name="Wang B.B."/>
            <person name="Wang K."/>
            <person name="Wang M."/>
            <person name="Wang X."/>
            <person name="Warfsmann J."/>
            <person name="Weissenbach J."/>
            <person name="White D.D."/>
            <person name="White J.D."/>
            <person name="Wiley G.B."/>
            <person name="Wincker P."/>
            <person name="Xing Y."/>
            <person name="Yang L."/>
            <person name="Yao Z."/>
            <person name="Ying F."/>
            <person name="Zhai J."/>
            <person name="Zhou L."/>
            <person name="Zuber A."/>
            <person name="Denarie J."/>
            <person name="Dixon R.A."/>
            <person name="May G.D."/>
            <person name="Schwartz D.C."/>
            <person name="Rogers J."/>
            <person name="Quetier F."/>
            <person name="Town C.D."/>
            <person name="Roe B.A."/>
        </authorList>
    </citation>
    <scope>NUCLEOTIDE SEQUENCE [LARGE SCALE GENOMIC DNA]</scope>
    <source>
        <strain evidence="1">A17</strain>
        <strain evidence="2 3">cv. Jemalong A17</strain>
    </source>
</reference>
<keyword evidence="3" id="KW-1185">Reference proteome</keyword>
<evidence type="ECO:0000313" key="1">
    <source>
        <dbReference type="EMBL" id="KEH34222.1"/>
    </source>
</evidence>
<evidence type="ECO:0000313" key="2">
    <source>
        <dbReference type="EnsemblPlants" id="KEH34222"/>
    </source>
</evidence>
<dbReference type="AlphaFoldDB" id="G7ZYI4"/>
<evidence type="ECO:0000313" key="3">
    <source>
        <dbReference type="Proteomes" id="UP000002051"/>
    </source>
</evidence>
<organism evidence="1 3">
    <name type="scientific">Medicago truncatula</name>
    <name type="common">Barrel medic</name>
    <name type="synonym">Medicago tribuloides</name>
    <dbReference type="NCBI Taxonomy" id="3880"/>
    <lineage>
        <taxon>Eukaryota</taxon>
        <taxon>Viridiplantae</taxon>
        <taxon>Streptophyta</taxon>
        <taxon>Embryophyta</taxon>
        <taxon>Tracheophyta</taxon>
        <taxon>Spermatophyta</taxon>
        <taxon>Magnoliopsida</taxon>
        <taxon>eudicotyledons</taxon>
        <taxon>Gunneridae</taxon>
        <taxon>Pentapetalae</taxon>
        <taxon>rosids</taxon>
        <taxon>fabids</taxon>
        <taxon>Fabales</taxon>
        <taxon>Fabaceae</taxon>
        <taxon>Papilionoideae</taxon>
        <taxon>50 kb inversion clade</taxon>
        <taxon>NPAAA clade</taxon>
        <taxon>Hologalegina</taxon>
        <taxon>IRL clade</taxon>
        <taxon>Trifolieae</taxon>
        <taxon>Medicago</taxon>
    </lineage>
</organism>
<dbReference type="EMBL" id="CM001219">
    <property type="protein sequence ID" value="KEH34222.1"/>
    <property type="molecule type" value="Genomic_DNA"/>
</dbReference>
<dbReference type="Proteomes" id="UP000002051">
    <property type="component" value="Chromosome 3"/>
</dbReference>
<proteinExistence type="predicted"/>
<gene>
    <name evidence="1" type="ordered locus">MTR_3g463250</name>
</gene>
<dbReference type="EnsemblPlants" id="KEH34222">
    <property type="protein sequence ID" value="KEH34222"/>
    <property type="gene ID" value="MTR_3g463250"/>
</dbReference>
<reference evidence="1 3" key="2">
    <citation type="journal article" date="2014" name="BMC Genomics">
        <title>An improved genome release (version Mt4.0) for the model legume Medicago truncatula.</title>
        <authorList>
            <person name="Tang H."/>
            <person name="Krishnakumar V."/>
            <person name="Bidwell S."/>
            <person name="Rosen B."/>
            <person name="Chan A."/>
            <person name="Zhou S."/>
            <person name="Gentzbittel L."/>
            <person name="Childs K.L."/>
            <person name="Yandell M."/>
            <person name="Gundlach H."/>
            <person name="Mayer K.F."/>
            <person name="Schwartz D.C."/>
            <person name="Town C.D."/>
        </authorList>
    </citation>
    <scope>GENOME REANNOTATION</scope>
    <source>
        <strain evidence="1">A17</strain>
        <strain evidence="2 3">cv. Jemalong A17</strain>
    </source>
</reference>
<dbReference type="PaxDb" id="3880-AES84272"/>
<reference evidence="2" key="3">
    <citation type="submission" date="2015-04" db="UniProtKB">
        <authorList>
            <consortium name="EnsemblPlants"/>
        </authorList>
    </citation>
    <scope>IDENTIFICATION</scope>
    <source>
        <strain evidence="2">cv. Jemalong A17</strain>
    </source>
</reference>
<protein>
    <submittedName>
        <fullName evidence="1 2">Uncharacterized protein</fullName>
    </submittedName>
</protein>